<keyword evidence="5" id="KW-0560">Oxidoreductase</keyword>
<gene>
    <name evidence="7" type="ORF">PMEA_00003762</name>
</gene>
<name>A0AAU9WHB2_9CNID</name>
<evidence type="ECO:0000256" key="3">
    <source>
        <dbReference type="ARBA" id="ARBA00022630"/>
    </source>
</evidence>
<dbReference type="PANTHER" id="PTHR11530">
    <property type="entry name" value="D-AMINO ACID OXIDASE"/>
    <property type="match status" value="1"/>
</dbReference>
<dbReference type="InterPro" id="IPR006181">
    <property type="entry name" value="D-amino_acid_oxidase_CS"/>
</dbReference>
<dbReference type="GO" id="GO:0005782">
    <property type="term" value="C:peroxisomal matrix"/>
    <property type="evidence" value="ECO:0007669"/>
    <property type="project" value="UniProtKB-SubCell"/>
</dbReference>
<proteinExistence type="inferred from homology"/>
<feature type="domain" description="FAD dependent oxidoreductase" evidence="6">
    <location>
        <begin position="24"/>
        <end position="378"/>
    </location>
</feature>
<evidence type="ECO:0000259" key="6">
    <source>
        <dbReference type="Pfam" id="PF01266"/>
    </source>
</evidence>
<dbReference type="Pfam" id="PF01266">
    <property type="entry name" value="DAO"/>
    <property type="match status" value="2"/>
</dbReference>
<keyword evidence="4" id="KW-0274">FAD</keyword>
<dbReference type="InterPro" id="IPR006076">
    <property type="entry name" value="FAD-dep_OxRdtase"/>
</dbReference>
<organism evidence="7 8">
    <name type="scientific">Pocillopora meandrina</name>
    <dbReference type="NCBI Taxonomy" id="46732"/>
    <lineage>
        <taxon>Eukaryota</taxon>
        <taxon>Metazoa</taxon>
        <taxon>Cnidaria</taxon>
        <taxon>Anthozoa</taxon>
        <taxon>Hexacorallia</taxon>
        <taxon>Scleractinia</taxon>
        <taxon>Astrocoeniina</taxon>
        <taxon>Pocilloporidae</taxon>
        <taxon>Pocillopora</taxon>
    </lineage>
</organism>
<reference evidence="7 8" key="1">
    <citation type="submission" date="2022-05" db="EMBL/GenBank/DDBJ databases">
        <authorList>
            <consortium name="Genoscope - CEA"/>
            <person name="William W."/>
        </authorList>
    </citation>
    <scope>NUCLEOTIDE SEQUENCE [LARGE SCALE GENOMIC DNA]</scope>
</reference>
<dbReference type="GO" id="GO:0019478">
    <property type="term" value="P:D-amino acid catabolic process"/>
    <property type="evidence" value="ECO:0007669"/>
    <property type="project" value="TreeGrafter"/>
</dbReference>
<evidence type="ECO:0000313" key="7">
    <source>
        <dbReference type="EMBL" id="CAH3110638.1"/>
    </source>
</evidence>
<dbReference type="Gene3D" id="3.30.9.10">
    <property type="entry name" value="D-Amino Acid Oxidase, subunit A, domain 2"/>
    <property type="match status" value="2"/>
</dbReference>
<dbReference type="Proteomes" id="UP001159428">
    <property type="component" value="Unassembled WGS sequence"/>
</dbReference>
<protein>
    <recommendedName>
        <fullName evidence="6">FAD dependent oxidoreductase domain-containing protein</fullName>
    </recommendedName>
</protein>
<evidence type="ECO:0000256" key="1">
    <source>
        <dbReference type="ARBA" id="ARBA00001974"/>
    </source>
</evidence>
<dbReference type="SUPFAM" id="SSF51971">
    <property type="entry name" value="Nucleotide-binding domain"/>
    <property type="match status" value="2"/>
</dbReference>
<feature type="domain" description="FAD dependent oxidoreductase" evidence="6">
    <location>
        <begin position="512"/>
        <end position="871"/>
    </location>
</feature>
<dbReference type="InterPro" id="IPR023209">
    <property type="entry name" value="DAO"/>
</dbReference>
<keyword evidence="3" id="KW-0285">Flavoprotein</keyword>
<dbReference type="PANTHER" id="PTHR11530:SF25">
    <property type="entry name" value="FAD DEPENDENT OXIDOREDUCTASE DOMAIN-CONTAINING PROTEIN"/>
    <property type="match status" value="1"/>
</dbReference>
<dbReference type="SUPFAM" id="SSF54373">
    <property type="entry name" value="FAD-linked reductases, C-terminal domain"/>
    <property type="match status" value="2"/>
</dbReference>
<dbReference type="GO" id="GO:0071949">
    <property type="term" value="F:FAD binding"/>
    <property type="evidence" value="ECO:0007669"/>
    <property type="project" value="InterPro"/>
</dbReference>
<evidence type="ECO:0000256" key="5">
    <source>
        <dbReference type="ARBA" id="ARBA00023002"/>
    </source>
</evidence>
<sequence>MPVLQFGTTLDISKKLKNAQKAPRVLIIGGGVVGMTSALQLLNKGYKVTVLAKEYASPVSSGKRITSEIAGALWEWPPAVCGRHTNEKSLERAKVWCMDGYAKFMELAMNSKETGAFLRQSIFYFKDKVNNLPQQLEKMNELNHLPGFRHDAKLIEETGVNTDTGVVDAYQHMAPMVDTVTYMQWLYKQCRDKGCRFVHDEIHGLLRDQAEDLKKKYKAQLIFNCSGLSAKELAGDEDVYPLRVRNDGSLMPKLNHSMCISIIKEFDESDKEGQSFVFILPRGDDKLWLGGMVQPHQWDRDLTLDYPPIRKMFEKVKEFYPPLRNYGDDDVEEVLVGLRPARHGNVRLEWDPVCPSLLHNYGHGGSGVTFSWGCAIEASAMVDRVFKRPQIYLYKVTVLAKEYASLVSSGKRITSEIACVLWEWPPAVCLVHEWLCQVHGVRYELNDDVEEVLVGLRPARHGNVRLEWDPVCPCLLHNYGGSDVTFSWGCAIEASAMVHRSCLVQRSSRAPRVLVIGGGVVSMTSALQLLQKGCKVTVLAKEFASPVSSGKRITSEIAGALWEWPPAVCGRHTNEESLGRAKVWCMDSYAKFMELAMNSKETGAFLRQSIFYFKDKVNAQPVNLPQQLEKMNELNHLPGFRHDAKLIEETAVNTDTGVVDAYQHMAPMVDTVTYMQWLYKQCRDKGCRFVHDEIHGLLRDQAEDLKKKYKAQLIFNCSGLNAKELAGDEDVYPLRGVILKVRNDGSLMPKLNHSMCISIIKEFDESDKEGQSFVFILPRGDDKLWLGGMVQPHQWDRDLTLDYPLIRKMFEKVKEFYPPLRNYGDDDVEEVLAGLRPARHGNVRLEWDPVCPSLLHNYGHGGSGVTFSWGCVIEASVMVDRVLKRPQILYSKL</sequence>
<comment type="cofactor">
    <cofactor evidence="1">
        <name>FAD</name>
        <dbReference type="ChEBI" id="CHEBI:57692"/>
    </cofactor>
</comment>
<dbReference type="PROSITE" id="PS00677">
    <property type="entry name" value="DAO"/>
    <property type="match status" value="1"/>
</dbReference>
<dbReference type="AlphaFoldDB" id="A0AAU9WHB2"/>
<accession>A0AAU9WHB2</accession>
<dbReference type="GO" id="GO:0003884">
    <property type="term" value="F:D-amino-acid oxidase activity"/>
    <property type="evidence" value="ECO:0007669"/>
    <property type="project" value="InterPro"/>
</dbReference>
<evidence type="ECO:0000256" key="2">
    <source>
        <dbReference type="ARBA" id="ARBA00006730"/>
    </source>
</evidence>
<evidence type="ECO:0000256" key="4">
    <source>
        <dbReference type="ARBA" id="ARBA00022827"/>
    </source>
</evidence>
<dbReference type="Gene3D" id="3.40.50.720">
    <property type="entry name" value="NAD(P)-binding Rossmann-like Domain"/>
    <property type="match status" value="3"/>
</dbReference>
<keyword evidence="8" id="KW-1185">Reference proteome</keyword>
<comment type="caution">
    <text evidence="7">The sequence shown here is derived from an EMBL/GenBank/DDBJ whole genome shotgun (WGS) entry which is preliminary data.</text>
</comment>
<comment type="similarity">
    <text evidence="2">Belongs to the DAMOX/DASOX family.</text>
</comment>
<dbReference type="EMBL" id="CALNXJ010000012">
    <property type="protein sequence ID" value="CAH3110638.1"/>
    <property type="molecule type" value="Genomic_DNA"/>
</dbReference>
<evidence type="ECO:0000313" key="8">
    <source>
        <dbReference type="Proteomes" id="UP001159428"/>
    </source>
</evidence>